<feature type="region of interest" description="Disordered" evidence="2">
    <location>
        <begin position="262"/>
        <end position="334"/>
    </location>
</feature>
<dbReference type="OrthoDB" id="5838988at2759"/>
<feature type="compositionally biased region" description="Basic and acidic residues" evidence="2">
    <location>
        <begin position="122"/>
        <end position="136"/>
    </location>
</feature>
<gene>
    <name evidence="4" type="ORF">ASIM_LOCUS16323</name>
</gene>
<feature type="region of interest" description="Disordered" evidence="2">
    <location>
        <begin position="1"/>
        <end position="34"/>
    </location>
</feature>
<feature type="compositionally biased region" description="Polar residues" evidence="2">
    <location>
        <begin position="603"/>
        <end position="632"/>
    </location>
</feature>
<name>A0A0M3K7H5_ANISI</name>
<accession>A0A0M3K7H5</accession>
<feature type="domain" description="Putative zinc-finger" evidence="3">
    <location>
        <begin position="985"/>
        <end position="1003"/>
    </location>
</feature>
<feature type="region of interest" description="Disordered" evidence="2">
    <location>
        <begin position="589"/>
        <end position="632"/>
    </location>
</feature>
<sequence length="1116" mass="125726">MALHGDSSSPEDGEIVDTEGEGDEPYSPSAYHDNGMIATVSTTASDLNVVSSINQDDEKEVDRIIAEMQNFSKSGPSEEAEIWDTNEKVDEEELLRRALIVSVQKNKRLKELQKTTPNDINEENHGDLHNKKDKSNCKYSTTDAIHSNATTQQQHDNRHSKPSCNTNEQSTTDHQISQSEQPSSSIWVRLDTRHPNKTMRSSRGSSKDAMEPLLITVPNNPSNETNVILEKESAIDESKSHQTMWSAEYDEALHNIRMNFEKQQQQQSATAAAATSSQSPAPNVNQIQQPANFTDNYDQVGMDIEDSDRDSQSHLTAPNEPHVISPAKKMSVDEPTVDDEVDKLRAVLLAQVKMRKTVDEKAEMLPMNLEEGEISENSTPTFANDHEKRCKQWIEKHPVPREQLLRLGARMMRHRRSVSSDRDTVVLSDSSEDNSPKRRSGKRKVRRSGRDSGDRMTDLLDQSNERMVEDLEKSITEHQKQMQTLEGKIRQRESRRNSTISKRDRYLNHAYRCCQEIGFLESELLMFRGDLETVKAKMTFLEREFDKMKKKSESRRALKSQESIAVKSATRKGSKYRVIANREDDLLQRDDDLDRNDRALSANHPNDASNSCGMDSMSRPESTHQQTKTMRSSTIDRVMNTDQGMAAMSNAKPRSRSHVDNENDEATIVEHSEMDGNDLVSALNKQHFGNGNFFLEDDDSGEEESGDLIEHIEERDDIDESDVQQQQQQRKAHEQTQQLRRSGSSRTKIGSGKNKERELIGEEQEQRNDSEAVAAAAAAAATPAADGSEQSDHEHDIEGSTIDENNHSFRSFLDEDAGSWCLVDCVDQEECSSEAATASAADVHSPSNLAMNLNSVKHKRRQLLPTEEEETSGLSSTEDMLTGQAAPMTTARSTADSNDVNIPKNITAVQRKMPLNDVRNVQPSQRSNKEKSTSKPNDMLDEEAVKQLKEDFLIRFAGYRICPTFPYNLITNRSVSNKLDPMRPLCYYELHGICKDDSCTMQHESDYLMSDEEILCSVFAHCPTLCPAEKMFSEYAKELLNKKPSKPVGELVSELLSEIPESKRVIKACDMASRYDPEPSVEDCDEEIAYNIWPALTRSVLHNSVDASTSDIVDLN</sequence>
<dbReference type="WBParaSite" id="ASIM_0001691601-mRNA-1">
    <property type="protein sequence ID" value="ASIM_0001691601-mRNA-1"/>
    <property type="gene ID" value="ASIM_0001691601"/>
</dbReference>
<evidence type="ECO:0000259" key="3">
    <source>
        <dbReference type="Pfam" id="PF10650"/>
    </source>
</evidence>
<feature type="region of interest" description="Disordered" evidence="2">
    <location>
        <begin position="112"/>
        <end position="210"/>
    </location>
</feature>
<protein>
    <submittedName>
        <fullName evidence="6">Zf-C3H1 domain-containing protein</fullName>
    </submittedName>
</protein>
<evidence type="ECO:0000313" key="5">
    <source>
        <dbReference type="Proteomes" id="UP000267096"/>
    </source>
</evidence>
<dbReference type="AlphaFoldDB" id="A0A0M3K7H5"/>
<feature type="compositionally biased region" description="Basic and acidic residues" evidence="2">
    <location>
        <begin position="589"/>
        <end position="598"/>
    </location>
</feature>
<evidence type="ECO:0000256" key="1">
    <source>
        <dbReference type="SAM" id="Coils"/>
    </source>
</evidence>
<feature type="region of interest" description="Disordered" evidence="2">
    <location>
        <begin position="715"/>
        <end position="803"/>
    </location>
</feature>
<feature type="compositionally biased region" description="Low complexity" evidence="2">
    <location>
        <begin position="772"/>
        <end position="785"/>
    </location>
</feature>
<keyword evidence="5" id="KW-1185">Reference proteome</keyword>
<dbReference type="GO" id="GO:0000178">
    <property type="term" value="C:exosome (RNase complex)"/>
    <property type="evidence" value="ECO:0007669"/>
    <property type="project" value="TreeGrafter"/>
</dbReference>
<feature type="region of interest" description="Disordered" evidence="2">
    <location>
        <begin position="907"/>
        <end position="941"/>
    </location>
</feature>
<feature type="compositionally biased region" description="Low complexity" evidence="2">
    <location>
        <begin position="175"/>
        <end position="186"/>
    </location>
</feature>
<dbReference type="InterPro" id="IPR039278">
    <property type="entry name" value="Red1"/>
</dbReference>
<feature type="coiled-coil region" evidence="1">
    <location>
        <begin position="468"/>
        <end position="495"/>
    </location>
</feature>
<reference evidence="4 5" key="2">
    <citation type="submission" date="2018-11" db="EMBL/GenBank/DDBJ databases">
        <authorList>
            <consortium name="Pathogen Informatics"/>
        </authorList>
    </citation>
    <scope>NUCLEOTIDE SEQUENCE [LARGE SCALE GENOMIC DNA]</scope>
</reference>
<feature type="compositionally biased region" description="Basic residues" evidence="2">
    <location>
        <begin position="437"/>
        <end position="447"/>
    </location>
</feature>
<feature type="compositionally biased region" description="Basic and acidic residues" evidence="2">
    <location>
        <begin position="753"/>
        <end position="770"/>
    </location>
</feature>
<dbReference type="PANTHER" id="PTHR21563:SF3">
    <property type="entry name" value="ZINC FINGER C3H1 DOMAIN-CONTAINING PROTEIN"/>
    <property type="match status" value="1"/>
</dbReference>
<proteinExistence type="predicted"/>
<organism evidence="6">
    <name type="scientific">Anisakis simplex</name>
    <name type="common">Herring worm</name>
    <dbReference type="NCBI Taxonomy" id="6269"/>
    <lineage>
        <taxon>Eukaryota</taxon>
        <taxon>Metazoa</taxon>
        <taxon>Ecdysozoa</taxon>
        <taxon>Nematoda</taxon>
        <taxon>Chromadorea</taxon>
        <taxon>Rhabditida</taxon>
        <taxon>Spirurina</taxon>
        <taxon>Ascaridomorpha</taxon>
        <taxon>Ascaridoidea</taxon>
        <taxon>Anisakidae</taxon>
        <taxon>Anisakis</taxon>
        <taxon>Anisakis simplex complex</taxon>
    </lineage>
</organism>
<feature type="compositionally biased region" description="Polar residues" evidence="2">
    <location>
        <begin position="137"/>
        <end position="154"/>
    </location>
</feature>
<dbReference type="InterPro" id="IPR019607">
    <property type="entry name" value="Putative_zinc-finger_domain"/>
</dbReference>
<feature type="compositionally biased region" description="Acidic residues" evidence="2">
    <location>
        <begin position="9"/>
        <end position="24"/>
    </location>
</feature>
<feature type="compositionally biased region" description="Basic and acidic residues" evidence="2">
    <location>
        <begin position="448"/>
        <end position="457"/>
    </location>
</feature>
<dbReference type="Pfam" id="PF10650">
    <property type="entry name" value="zf-C3H1"/>
    <property type="match status" value="1"/>
</dbReference>
<evidence type="ECO:0000313" key="4">
    <source>
        <dbReference type="EMBL" id="VDK57454.1"/>
    </source>
</evidence>
<dbReference type="Proteomes" id="UP000267096">
    <property type="component" value="Unassembled WGS sequence"/>
</dbReference>
<feature type="region of interest" description="Disordered" evidence="2">
    <location>
        <begin position="413"/>
        <end position="457"/>
    </location>
</feature>
<evidence type="ECO:0000256" key="2">
    <source>
        <dbReference type="SAM" id="MobiDB-lite"/>
    </source>
</evidence>
<feature type="compositionally biased region" description="Polar residues" evidence="2">
    <location>
        <begin position="739"/>
        <end position="748"/>
    </location>
</feature>
<feature type="compositionally biased region" description="Low complexity" evidence="2">
    <location>
        <begin position="263"/>
        <end position="282"/>
    </location>
</feature>
<evidence type="ECO:0000313" key="6">
    <source>
        <dbReference type="WBParaSite" id="ASIM_0001691601-mRNA-1"/>
    </source>
</evidence>
<keyword evidence="1" id="KW-0175">Coiled coil</keyword>
<feature type="compositionally biased region" description="Polar residues" evidence="2">
    <location>
        <begin position="283"/>
        <end position="297"/>
    </location>
</feature>
<feature type="compositionally biased region" description="Polar residues" evidence="2">
    <location>
        <begin position="162"/>
        <end position="174"/>
    </location>
</feature>
<reference evidence="6" key="1">
    <citation type="submission" date="2017-02" db="UniProtKB">
        <authorList>
            <consortium name="WormBaseParasite"/>
        </authorList>
    </citation>
    <scope>IDENTIFICATION</scope>
</reference>
<dbReference type="EMBL" id="UYRR01032988">
    <property type="protein sequence ID" value="VDK57454.1"/>
    <property type="molecule type" value="Genomic_DNA"/>
</dbReference>
<feature type="region of interest" description="Disordered" evidence="2">
    <location>
        <begin position="859"/>
        <end position="879"/>
    </location>
</feature>
<dbReference type="PANTHER" id="PTHR21563">
    <property type="entry name" value="ZINC FINGER C3H1 DOMAIN-CONTAINING PROTEIN"/>
    <property type="match status" value="1"/>
</dbReference>
<dbReference type="GO" id="GO:0005634">
    <property type="term" value="C:nucleus"/>
    <property type="evidence" value="ECO:0007669"/>
    <property type="project" value="TreeGrafter"/>
</dbReference>
<feature type="region of interest" description="Disordered" evidence="2">
    <location>
        <begin position="550"/>
        <end position="572"/>
    </location>
</feature>